<dbReference type="InterPro" id="IPR001509">
    <property type="entry name" value="Epimerase_deHydtase"/>
</dbReference>
<dbReference type="InParanoid" id="A0A5C3PPY8"/>
<dbReference type="InterPro" id="IPR036291">
    <property type="entry name" value="NAD(P)-bd_dom_sf"/>
</dbReference>
<name>A0A5C3PPY8_9APHY</name>
<dbReference type="Pfam" id="PF01370">
    <property type="entry name" value="Epimerase"/>
    <property type="match status" value="1"/>
</dbReference>
<evidence type="ECO:0000256" key="1">
    <source>
        <dbReference type="ARBA" id="ARBA00023002"/>
    </source>
</evidence>
<organism evidence="4 5">
    <name type="scientific">Polyporus arcularius HHB13444</name>
    <dbReference type="NCBI Taxonomy" id="1314778"/>
    <lineage>
        <taxon>Eukaryota</taxon>
        <taxon>Fungi</taxon>
        <taxon>Dikarya</taxon>
        <taxon>Basidiomycota</taxon>
        <taxon>Agaricomycotina</taxon>
        <taxon>Agaricomycetes</taxon>
        <taxon>Polyporales</taxon>
        <taxon>Polyporaceae</taxon>
        <taxon>Polyporus</taxon>
    </lineage>
</organism>
<evidence type="ECO:0000313" key="5">
    <source>
        <dbReference type="Proteomes" id="UP000308197"/>
    </source>
</evidence>
<dbReference type="PANTHER" id="PTHR10366">
    <property type="entry name" value="NAD DEPENDENT EPIMERASE/DEHYDRATASE"/>
    <property type="match status" value="1"/>
</dbReference>
<dbReference type="GO" id="GO:0016616">
    <property type="term" value="F:oxidoreductase activity, acting on the CH-OH group of donors, NAD or NADP as acceptor"/>
    <property type="evidence" value="ECO:0007669"/>
    <property type="project" value="TreeGrafter"/>
</dbReference>
<protein>
    <submittedName>
        <fullName evidence="4">NAD dependent epimerase/dehydratase</fullName>
    </submittedName>
</protein>
<dbReference type="SUPFAM" id="SSF51735">
    <property type="entry name" value="NAD(P)-binding Rossmann-fold domains"/>
    <property type="match status" value="1"/>
</dbReference>
<dbReference type="Proteomes" id="UP000308197">
    <property type="component" value="Unassembled WGS sequence"/>
</dbReference>
<comment type="similarity">
    <text evidence="2">Belongs to the NAD(P)-dependent epimerase/dehydratase family. Dihydroflavonol-4-reductase subfamily.</text>
</comment>
<dbReference type="InterPro" id="IPR050425">
    <property type="entry name" value="NAD(P)_dehydrat-like"/>
</dbReference>
<proteinExistence type="inferred from homology"/>
<feature type="domain" description="NAD-dependent epimerase/dehydratase" evidence="3">
    <location>
        <begin position="9"/>
        <end position="268"/>
    </location>
</feature>
<accession>A0A5C3PPY8</accession>
<evidence type="ECO:0000259" key="3">
    <source>
        <dbReference type="Pfam" id="PF01370"/>
    </source>
</evidence>
<sequence>MPAIKSGKVLVTGVNGFIAGWVAQELLAQGFSVRGTVRSAEKATSIQKAFAAYADRFEFAVVKDITLQGAFDEAVKGVDAIAHLASPVRVTATDPEELIRPALDGTTSVLRSASAPGSSVKRIVYVSSLAAVVDSRRPKPVVYTEADWNETEPAEVKEKGSEANPAAMYRTSKTLAEKAAWDMYSEGREKGTIGWDLVTLCPPWTFGPVLGATTLKDLNVSIGTWYANCIKEDQDSTSWSIGPSWVDVRDFATATFLSLTKPEAGGERFIISRSPFYWKQWITIARRLLGQPESGDDESYPEFEIVYNSQKSKDVLGLRYRDMEETAAFMIADFKAKGWC</sequence>
<dbReference type="STRING" id="1314778.A0A5C3PPY8"/>
<evidence type="ECO:0000313" key="4">
    <source>
        <dbReference type="EMBL" id="TFK91167.1"/>
    </source>
</evidence>
<dbReference type="AlphaFoldDB" id="A0A5C3PPY8"/>
<evidence type="ECO:0000256" key="2">
    <source>
        <dbReference type="ARBA" id="ARBA00023445"/>
    </source>
</evidence>
<dbReference type="FunCoup" id="A0A5C3PPY8">
    <property type="interactions" value="66"/>
</dbReference>
<reference evidence="4 5" key="1">
    <citation type="journal article" date="2019" name="Nat. Ecol. Evol.">
        <title>Megaphylogeny resolves global patterns of mushroom evolution.</title>
        <authorList>
            <person name="Varga T."/>
            <person name="Krizsan K."/>
            <person name="Foldi C."/>
            <person name="Dima B."/>
            <person name="Sanchez-Garcia M."/>
            <person name="Sanchez-Ramirez S."/>
            <person name="Szollosi G.J."/>
            <person name="Szarkandi J.G."/>
            <person name="Papp V."/>
            <person name="Albert L."/>
            <person name="Andreopoulos W."/>
            <person name="Angelini C."/>
            <person name="Antonin V."/>
            <person name="Barry K.W."/>
            <person name="Bougher N.L."/>
            <person name="Buchanan P."/>
            <person name="Buyck B."/>
            <person name="Bense V."/>
            <person name="Catcheside P."/>
            <person name="Chovatia M."/>
            <person name="Cooper J."/>
            <person name="Damon W."/>
            <person name="Desjardin D."/>
            <person name="Finy P."/>
            <person name="Geml J."/>
            <person name="Haridas S."/>
            <person name="Hughes K."/>
            <person name="Justo A."/>
            <person name="Karasinski D."/>
            <person name="Kautmanova I."/>
            <person name="Kiss B."/>
            <person name="Kocsube S."/>
            <person name="Kotiranta H."/>
            <person name="LaButti K.M."/>
            <person name="Lechner B.E."/>
            <person name="Liimatainen K."/>
            <person name="Lipzen A."/>
            <person name="Lukacs Z."/>
            <person name="Mihaltcheva S."/>
            <person name="Morgado L.N."/>
            <person name="Niskanen T."/>
            <person name="Noordeloos M.E."/>
            <person name="Ohm R.A."/>
            <person name="Ortiz-Santana B."/>
            <person name="Ovrebo C."/>
            <person name="Racz N."/>
            <person name="Riley R."/>
            <person name="Savchenko A."/>
            <person name="Shiryaev A."/>
            <person name="Soop K."/>
            <person name="Spirin V."/>
            <person name="Szebenyi C."/>
            <person name="Tomsovsky M."/>
            <person name="Tulloss R.E."/>
            <person name="Uehling J."/>
            <person name="Grigoriev I.V."/>
            <person name="Vagvolgyi C."/>
            <person name="Papp T."/>
            <person name="Martin F.M."/>
            <person name="Miettinen O."/>
            <person name="Hibbett D.S."/>
            <person name="Nagy L.G."/>
        </authorList>
    </citation>
    <scope>NUCLEOTIDE SEQUENCE [LARGE SCALE GENOMIC DNA]</scope>
    <source>
        <strain evidence="4 5">HHB13444</strain>
    </source>
</reference>
<dbReference type="EMBL" id="ML211027">
    <property type="protein sequence ID" value="TFK91167.1"/>
    <property type="molecule type" value="Genomic_DNA"/>
</dbReference>
<keyword evidence="1" id="KW-0560">Oxidoreductase</keyword>
<dbReference type="Gene3D" id="3.40.50.720">
    <property type="entry name" value="NAD(P)-binding Rossmann-like Domain"/>
    <property type="match status" value="1"/>
</dbReference>
<keyword evidence="5" id="KW-1185">Reference proteome</keyword>
<gene>
    <name evidence="4" type="ORF">K466DRAFT_515889</name>
</gene>
<dbReference type="PANTHER" id="PTHR10366:SF564">
    <property type="entry name" value="STEROL-4-ALPHA-CARBOXYLATE 3-DEHYDROGENASE, DECARBOXYLATING"/>
    <property type="match status" value="1"/>
</dbReference>